<dbReference type="PANTHER" id="PTHR33146">
    <property type="entry name" value="ENDONUCLEASE 4"/>
    <property type="match status" value="1"/>
</dbReference>
<dbReference type="GO" id="GO:0003676">
    <property type="term" value="F:nucleic acid binding"/>
    <property type="evidence" value="ECO:0007669"/>
    <property type="project" value="InterPro"/>
</dbReference>
<evidence type="ECO:0000256" key="1">
    <source>
        <dbReference type="ARBA" id="ARBA00009547"/>
    </source>
</evidence>
<keyword evidence="9" id="KW-1185">Reference proteome</keyword>
<evidence type="ECO:0000313" key="9">
    <source>
        <dbReference type="Proteomes" id="UP000192596"/>
    </source>
</evidence>
<comment type="similarity">
    <text evidence="1">Belongs to the nuclease type I family.</text>
</comment>
<evidence type="ECO:0000256" key="4">
    <source>
        <dbReference type="ARBA" id="ARBA00022759"/>
    </source>
</evidence>
<evidence type="ECO:0008006" key="10">
    <source>
        <dbReference type="Google" id="ProtNLM"/>
    </source>
</evidence>
<accession>A0A1V8SZF4</accession>
<dbReference type="GO" id="GO:0004519">
    <property type="term" value="F:endonuclease activity"/>
    <property type="evidence" value="ECO:0007669"/>
    <property type="project" value="UniProtKB-KW"/>
</dbReference>
<dbReference type="InParanoid" id="A0A1V8SZF4"/>
<evidence type="ECO:0000313" key="8">
    <source>
        <dbReference type="EMBL" id="OQO04450.1"/>
    </source>
</evidence>
<dbReference type="AlphaFoldDB" id="A0A1V8SZF4"/>
<organism evidence="8 9">
    <name type="scientific">Cryoendolithus antarcticus</name>
    <dbReference type="NCBI Taxonomy" id="1507870"/>
    <lineage>
        <taxon>Eukaryota</taxon>
        <taxon>Fungi</taxon>
        <taxon>Dikarya</taxon>
        <taxon>Ascomycota</taxon>
        <taxon>Pezizomycotina</taxon>
        <taxon>Dothideomycetes</taxon>
        <taxon>Dothideomycetidae</taxon>
        <taxon>Cladosporiales</taxon>
        <taxon>Cladosporiaceae</taxon>
        <taxon>Cryoendolithus</taxon>
    </lineage>
</organism>
<dbReference type="STRING" id="1507870.A0A1V8SZF4"/>
<reference evidence="9" key="1">
    <citation type="submission" date="2017-03" db="EMBL/GenBank/DDBJ databases">
        <title>Genomes of endolithic fungi from Antarctica.</title>
        <authorList>
            <person name="Coleine C."/>
            <person name="Masonjones S."/>
            <person name="Stajich J.E."/>
        </authorList>
    </citation>
    <scope>NUCLEOTIDE SEQUENCE [LARGE SCALE GENOMIC DNA]</scope>
    <source>
        <strain evidence="9">CCFEE 5527</strain>
    </source>
</reference>
<dbReference type="EMBL" id="NAJO01000021">
    <property type="protein sequence ID" value="OQO04450.1"/>
    <property type="molecule type" value="Genomic_DNA"/>
</dbReference>
<sequence length="336" mass="36485">MRASIITTAFIAIEGAHAWGSLGHTTIGYIAENLIDKKGEAWARDILNATGNSSAGYLAGVATWADSYRSTAEGKFSAPYHFIDAEDDPPTTCDVDYERDCGAAGCVVSAIANYTQRVQQTQALSAQQVNYALRFLIHFIGDITQPLHDEALALGGNTIPVKFNNKTTNLHATWDTSIPEKFVGGYSLADAKEWAANLTMEIQKGKYKKQAKSWFTKDSTISDPVASAMIWARDGNAYVCSEVIPDGVPAVQGMELSGTYYADTIDTVEMQIAKGGYRLANWLDQLAAASKKVHSKNFVRAAAPEFDVDALLPAPRELSRAKLARQAVGWDCGHKH</sequence>
<evidence type="ECO:0000256" key="6">
    <source>
        <dbReference type="ARBA" id="ARBA00023157"/>
    </source>
</evidence>
<evidence type="ECO:0000256" key="5">
    <source>
        <dbReference type="ARBA" id="ARBA00022801"/>
    </source>
</evidence>
<keyword evidence="3" id="KW-0479">Metal-binding</keyword>
<keyword evidence="7" id="KW-0325">Glycoprotein</keyword>
<keyword evidence="6" id="KW-1015">Disulfide bond</keyword>
<dbReference type="GO" id="GO:0046872">
    <property type="term" value="F:metal ion binding"/>
    <property type="evidence" value="ECO:0007669"/>
    <property type="project" value="UniProtKB-KW"/>
</dbReference>
<dbReference type="SUPFAM" id="SSF48537">
    <property type="entry name" value="Phospholipase C/P1 nuclease"/>
    <property type="match status" value="1"/>
</dbReference>
<comment type="caution">
    <text evidence="8">The sequence shown here is derived from an EMBL/GenBank/DDBJ whole genome shotgun (WGS) entry which is preliminary data.</text>
</comment>
<proteinExistence type="inferred from homology"/>
<dbReference type="Pfam" id="PF02265">
    <property type="entry name" value="S1-P1_nuclease"/>
    <property type="match status" value="1"/>
</dbReference>
<dbReference type="GO" id="GO:0006308">
    <property type="term" value="P:DNA catabolic process"/>
    <property type="evidence" value="ECO:0007669"/>
    <property type="project" value="InterPro"/>
</dbReference>
<dbReference type="Proteomes" id="UP000192596">
    <property type="component" value="Unassembled WGS sequence"/>
</dbReference>
<dbReference type="InterPro" id="IPR008947">
    <property type="entry name" value="PLipase_C/P1_nuclease_dom_sf"/>
</dbReference>
<gene>
    <name evidence="8" type="ORF">B0A48_09372</name>
</gene>
<keyword evidence="5" id="KW-0378">Hydrolase</keyword>
<dbReference type="OrthoDB" id="441446at2759"/>
<protein>
    <recommendedName>
        <fullName evidence="10">Nuclease PA3</fullName>
    </recommendedName>
</protein>
<dbReference type="GO" id="GO:0016788">
    <property type="term" value="F:hydrolase activity, acting on ester bonds"/>
    <property type="evidence" value="ECO:0007669"/>
    <property type="project" value="InterPro"/>
</dbReference>
<dbReference type="PANTHER" id="PTHR33146:SF26">
    <property type="entry name" value="ENDONUCLEASE 4"/>
    <property type="match status" value="1"/>
</dbReference>
<evidence type="ECO:0000256" key="7">
    <source>
        <dbReference type="ARBA" id="ARBA00023180"/>
    </source>
</evidence>
<dbReference type="Gene3D" id="1.10.575.10">
    <property type="entry name" value="P1 Nuclease"/>
    <property type="match status" value="1"/>
</dbReference>
<name>A0A1V8SZF4_9PEZI</name>
<dbReference type="InterPro" id="IPR003154">
    <property type="entry name" value="S1/P1nuclease"/>
</dbReference>
<evidence type="ECO:0000256" key="2">
    <source>
        <dbReference type="ARBA" id="ARBA00022722"/>
    </source>
</evidence>
<evidence type="ECO:0000256" key="3">
    <source>
        <dbReference type="ARBA" id="ARBA00022723"/>
    </source>
</evidence>
<dbReference type="CDD" id="cd11010">
    <property type="entry name" value="S1-P1_nuclease"/>
    <property type="match status" value="1"/>
</dbReference>
<keyword evidence="2" id="KW-0540">Nuclease</keyword>
<keyword evidence="4" id="KW-0255">Endonuclease</keyword>